<keyword evidence="1" id="KW-0472">Membrane</keyword>
<organism evidence="3 4">
    <name type="scientific">Sphingomonas oryzagri</name>
    <dbReference type="NCBI Taxonomy" id="3042314"/>
    <lineage>
        <taxon>Bacteria</taxon>
        <taxon>Pseudomonadati</taxon>
        <taxon>Pseudomonadota</taxon>
        <taxon>Alphaproteobacteria</taxon>
        <taxon>Sphingomonadales</taxon>
        <taxon>Sphingomonadaceae</taxon>
        <taxon>Sphingomonas</taxon>
    </lineage>
</organism>
<keyword evidence="1" id="KW-1133">Transmembrane helix</keyword>
<protein>
    <submittedName>
        <fullName evidence="3">Phosphatase PAP2 family protein</fullName>
    </submittedName>
</protein>
<feature type="transmembrane region" description="Helical" evidence="1">
    <location>
        <begin position="245"/>
        <end position="263"/>
    </location>
</feature>
<accession>A0ABT6N2Y0</accession>
<keyword evidence="1" id="KW-0812">Transmembrane</keyword>
<keyword evidence="4" id="KW-1185">Reference proteome</keyword>
<feature type="transmembrane region" description="Helical" evidence="1">
    <location>
        <begin position="26"/>
        <end position="46"/>
    </location>
</feature>
<comment type="caution">
    <text evidence="3">The sequence shown here is derived from an EMBL/GenBank/DDBJ whole genome shotgun (WGS) entry which is preliminary data.</text>
</comment>
<evidence type="ECO:0000256" key="1">
    <source>
        <dbReference type="SAM" id="Phobius"/>
    </source>
</evidence>
<dbReference type="Proteomes" id="UP001160625">
    <property type="component" value="Unassembled WGS sequence"/>
</dbReference>
<feature type="transmembrane region" description="Helical" evidence="1">
    <location>
        <begin position="52"/>
        <end position="74"/>
    </location>
</feature>
<feature type="transmembrane region" description="Helical" evidence="1">
    <location>
        <begin position="86"/>
        <end position="106"/>
    </location>
</feature>
<name>A0ABT6N2Y0_9SPHN</name>
<dbReference type="EMBL" id="JARYGZ010000001">
    <property type="protein sequence ID" value="MDH7639669.1"/>
    <property type="molecule type" value="Genomic_DNA"/>
</dbReference>
<evidence type="ECO:0000313" key="3">
    <source>
        <dbReference type="EMBL" id="MDH7639669.1"/>
    </source>
</evidence>
<reference evidence="3" key="1">
    <citation type="submission" date="2023-04" db="EMBL/GenBank/DDBJ databases">
        <title>Sphingomonas sp. MAHUQ-71 isolated from rice field.</title>
        <authorList>
            <person name="Huq M.A."/>
        </authorList>
    </citation>
    <scope>NUCLEOTIDE SEQUENCE</scope>
    <source>
        <strain evidence="3">MAHUQ-71</strain>
    </source>
</reference>
<feature type="transmembrane region" description="Helical" evidence="1">
    <location>
        <begin position="177"/>
        <end position="201"/>
    </location>
</feature>
<dbReference type="InterPro" id="IPR026841">
    <property type="entry name" value="Aur1/Ipt1"/>
</dbReference>
<evidence type="ECO:0000313" key="4">
    <source>
        <dbReference type="Proteomes" id="UP001160625"/>
    </source>
</evidence>
<feature type="domain" description="Inositolphosphotransferase Aur1/Ipt1" evidence="2">
    <location>
        <begin position="126"/>
        <end position="304"/>
    </location>
</feature>
<dbReference type="RefSeq" id="WP_281044922.1">
    <property type="nucleotide sequence ID" value="NZ_JARYGZ010000001.1"/>
</dbReference>
<sequence length="315" mass="33899">MEQPAFSAFETTPPPTAHRAFDRRMLPVYAALGVAWVVLIIAMPLTGLSVDAVLVGAFLAVCGLCGWGASCLRLRGWVRIATAIESWALLNLACLTGILATCVAARSNAPFLDGWMDAADRFILPGLNWRDTVLAIGRHSALMHHATQVYASLQWQGSLLILLCCATGRIERCPRFILSWTIALGLISAVFVFTPCVGAFAHYGIGHDVVPSVGASTGWSDLLMALRTHDTLRLDPSALDGIVEFPSFHTAGAILLAWGFWAIRGARWPMLALNLAMIAATVPIGGHYYIDVVAGAIVAWVAIKAPDWIVSLRAR</sequence>
<evidence type="ECO:0000259" key="2">
    <source>
        <dbReference type="Pfam" id="PF14378"/>
    </source>
</evidence>
<feature type="transmembrane region" description="Helical" evidence="1">
    <location>
        <begin position="275"/>
        <end position="303"/>
    </location>
</feature>
<gene>
    <name evidence="3" type="ORF">QGN17_13105</name>
</gene>
<proteinExistence type="predicted"/>
<dbReference type="Pfam" id="PF14378">
    <property type="entry name" value="PAP2_3"/>
    <property type="match status" value="1"/>
</dbReference>